<dbReference type="PANTHER" id="PTHR43513">
    <property type="entry name" value="DIHYDROOROTATE DEHYDROGENASE B (NAD(+)), ELECTRON TRANSFER SUBUNIT"/>
    <property type="match status" value="1"/>
</dbReference>
<gene>
    <name evidence="2" type="ORF">E8A74_41575</name>
</gene>
<evidence type="ECO:0000313" key="2">
    <source>
        <dbReference type="EMBL" id="TKC98395.1"/>
    </source>
</evidence>
<dbReference type="InterPro" id="IPR039261">
    <property type="entry name" value="FNR_nucleotide-bd"/>
</dbReference>
<dbReference type="SUPFAM" id="SSF52343">
    <property type="entry name" value="Ferredoxin reductase-like, C-terminal NADP-linked domain"/>
    <property type="match status" value="1"/>
</dbReference>
<dbReference type="GO" id="GO:0051536">
    <property type="term" value="F:iron-sulfur cluster binding"/>
    <property type="evidence" value="ECO:0007669"/>
    <property type="project" value="InterPro"/>
</dbReference>
<dbReference type="InterPro" id="IPR017927">
    <property type="entry name" value="FAD-bd_FR_type"/>
</dbReference>
<dbReference type="OrthoDB" id="9803192at2"/>
<dbReference type="CDD" id="cd06192">
    <property type="entry name" value="DHOD_e_trans_like"/>
    <property type="match status" value="1"/>
</dbReference>
<dbReference type="InterPro" id="IPR017938">
    <property type="entry name" value="Riboflavin_synthase-like_b-brl"/>
</dbReference>
<dbReference type="Pfam" id="PF07992">
    <property type="entry name" value="Pyr_redox_2"/>
    <property type="match status" value="1"/>
</dbReference>
<sequence>MQDGLQVDFSSWVNATSEPSELVLGEPGFVYADLFDAARLAELTGRFYAYFEAADPTGYERFSKYRACQGSGMSAEEISESLLVGAPHLSRFVARLFGVEREVEALAAGAEERSPLWAFKKDFAKKRLFKPSAGKAWKGTAVEAAHTARRALTAVGAESSRLECGSEVEELAVASATLVLVAIDEVARKAAKAGGASWTPELHEQAAKVRAAIAADPMLAQVAAGAVAVAGDAPTDAEDGAVVAFALDAVEAWLAARRADHHDPARRWGSLKAPATLDHNQLVQLRRADDKLPELFVGPEHERRHRDGFVLTDRRGSAREVESEVDYCLYCHDRDKDSCSKGLRDNKTGAIKPNPLGVTLNGCPLHEKISEMHVMRRSGDSIASLALVCIDNPMLPGTGHRICNDCMKACVFQKQEPVNIPQIETSVLTDVLGLPWGFEIYGLLSRWNPLNVKRPHPRPYIGKNVLVVGLGPAGYTLSHHLALEGFAVAAVDGLKIEPLPVELTGDATRAPRPVRDYKKLYTELDERILLGFGGVSEYGITVRWDKNFLTVLYITLARHQNFRAYGGVRFGGTLDLDDAWKLGFDHVAIAAGAGRPTIIPLKNNVARGIRKASDFLMALQLTGAYKRSSLANLQVRLPAIVIGGGLTAIDTATELIAYYMIQAEKTDTRVAKIIAERGEAAAMASFDEEEREFILEQRAHAAQIREEREKAQREGRTPNLQKLLDAWGGVSLVYRKRVIDSPAYRLNHEEVAKSLEEGVRYIENMAPVEAVLDERGHVRAMTFERQKVDEAGKWTASGEIVELAARSVCVAAGTSPNVMYEKEKPGTFAFDKRKQYFQPHKAFVDEAGKLQVEAVADAREGFFTSYSDGAHAVSFYGDNHPYYAGSVVKAMASAKDAYPHVVSLFAKDIERLGEEPQAARDERRRALYTRLDDDFKAVVVKVERLTPTIIDVVVRAPAAARKFEPGQFYRLQNYEVFSKVVDDTRLAMEGIALTGAWVDKEKGLLSLIALEMGTSTRLLAALRVGEEVVVMGPTGTPTEIPTGETVLLAGGGLGNAVLFSIAKALKASGANVVYFAGYKMGQDLFKQEEIEAATDQVVWCTDAGAEIAPRRAEDRHFRGNIVQAMKAYAEGALGGEMFKLSQVNRIIAIGSDRMMNAVREARHGVLAPHLNPKHVGIVSINSPMQCMMKEVCAQCLQRWVDPETGKEQFVFTCYNQDQPIDRVDFKNLTARLRANSAQEKLTNMWLDRILAKKPDHRRI</sequence>
<protein>
    <submittedName>
        <fullName evidence="2">Pyridine nucleotide-disulfide oxidoreductase</fullName>
    </submittedName>
</protein>
<comment type="caution">
    <text evidence="2">The sequence shown here is derived from an EMBL/GenBank/DDBJ whole genome shotgun (WGS) entry which is preliminary data.</text>
</comment>
<keyword evidence="3" id="KW-1185">Reference proteome</keyword>
<dbReference type="RefSeq" id="WP_136934683.1">
    <property type="nucleotide sequence ID" value="NZ_SSMQ01000069.1"/>
</dbReference>
<dbReference type="GO" id="GO:0016491">
    <property type="term" value="F:oxidoreductase activity"/>
    <property type="evidence" value="ECO:0007669"/>
    <property type="project" value="InterPro"/>
</dbReference>
<dbReference type="SUPFAM" id="SSF51971">
    <property type="entry name" value="Nucleotide-binding domain"/>
    <property type="match status" value="1"/>
</dbReference>
<reference evidence="2 3" key="1">
    <citation type="submission" date="2019-04" db="EMBL/GenBank/DDBJ databases">
        <authorList>
            <person name="Li Y."/>
            <person name="Wang J."/>
        </authorList>
    </citation>
    <scope>NUCLEOTIDE SEQUENCE [LARGE SCALE GENOMIC DNA]</scope>
    <source>
        <strain evidence="2 3">DSM 14668</strain>
    </source>
</reference>
<proteinExistence type="predicted"/>
<dbReference type="InterPro" id="IPR009051">
    <property type="entry name" value="Helical_ferredxn"/>
</dbReference>
<dbReference type="InterPro" id="IPR050353">
    <property type="entry name" value="PyrK_electron_transfer"/>
</dbReference>
<accession>A0A4U1IVB5</accession>
<dbReference type="Gene3D" id="3.50.50.60">
    <property type="entry name" value="FAD/NAD(P)-binding domain"/>
    <property type="match status" value="1"/>
</dbReference>
<evidence type="ECO:0000313" key="3">
    <source>
        <dbReference type="Proteomes" id="UP000309215"/>
    </source>
</evidence>
<dbReference type="InterPro" id="IPR023753">
    <property type="entry name" value="FAD/NAD-binding_dom"/>
</dbReference>
<dbReference type="Gene3D" id="1.10.1060.10">
    <property type="entry name" value="Alpha-helical ferredoxin"/>
    <property type="match status" value="1"/>
</dbReference>
<dbReference type="PANTHER" id="PTHR43513:SF3">
    <property type="entry name" value="DIHYDROOROTATE DEHYDROGENASE B (NAD(+)), ELECTRON TRANSFER SUBUNIT-RELATED"/>
    <property type="match status" value="1"/>
</dbReference>
<dbReference type="PRINTS" id="PR00368">
    <property type="entry name" value="FADPNR"/>
</dbReference>
<evidence type="ECO:0000259" key="1">
    <source>
        <dbReference type="PROSITE" id="PS51384"/>
    </source>
</evidence>
<name>A0A4U1IVB5_9BACT</name>
<dbReference type="SUPFAM" id="SSF63380">
    <property type="entry name" value="Riboflavin synthase domain-like"/>
    <property type="match status" value="1"/>
</dbReference>
<dbReference type="PROSITE" id="PS51384">
    <property type="entry name" value="FAD_FR"/>
    <property type="match status" value="1"/>
</dbReference>
<dbReference type="EMBL" id="SSMQ01000069">
    <property type="protein sequence ID" value="TKC98395.1"/>
    <property type="molecule type" value="Genomic_DNA"/>
</dbReference>
<feature type="domain" description="FAD-binding FR-type" evidence="1">
    <location>
        <begin position="932"/>
        <end position="1040"/>
    </location>
</feature>
<dbReference type="Gene3D" id="3.40.50.80">
    <property type="entry name" value="Nucleotide-binding domain of ferredoxin-NADP reductase (FNR) module"/>
    <property type="match status" value="1"/>
</dbReference>
<dbReference type="Gene3D" id="2.40.30.10">
    <property type="entry name" value="Translation factors"/>
    <property type="match status" value="1"/>
</dbReference>
<organism evidence="2 3">
    <name type="scientific">Polyangium fumosum</name>
    <dbReference type="NCBI Taxonomy" id="889272"/>
    <lineage>
        <taxon>Bacteria</taxon>
        <taxon>Pseudomonadati</taxon>
        <taxon>Myxococcota</taxon>
        <taxon>Polyangia</taxon>
        <taxon>Polyangiales</taxon>
        <taxon>Polyangiaceae</taxon>
        <taxon>Polyangium</taxon>
    </lineage>
</organism>
<dbReference type="AlphaFoldDB" id="A0A4U1IVB5"/>
<dbReference type="Proteomes" id="UP000309215">
    <property type="component" value="Unassembled WGS sequence"/>
</dbReference>
<dbReference type="InterPro" id="IPR036188">
    <property type="entry name" value="FAD/NAD-bd_sf"/>
</dbReference>